<dbReference type="Proteomes" id="UP001189429">
    <property type="component" value="Unassembled WGS sequence"/>
</dbReference>
<dbReference type="EMBL" id="CAUYUJ010000880">
    <property type="protein sequence ID" value="CAK0792973.1"/>
    <property type="molecule type" value="Genomic_DNA"/>
</dbReference>
<proteinExistence type="predicted"/>
<protein>
    <submittedName>
        <fullName evidence="1">Uncharacterized protein</fullName>
    </submittedName>
</protein>
<comment type="caution">
    <text evidence="1">The sequence shown here is derived from an EMBL/GenBank/DDBJ whole genome shotgun (WGS) entry which is preliminary data.</text>
</comment>
<evidence type="ECO:0000313" key="2">
    <source>
        <dbReference type="Proteomes" id="UP001189429"/>
    </source>
</evidence>
<gene>
    <name evidence="1" type="ORF">PCOR1329_LOCUS3406</name>
</gene>
<evidence type="ECO:0000313" key="1">
    <source>
        <dbReference type="EMBL" id="CAK0792973.1"/>
    </source>
</evidence>
<name>A0ABN9PRC4_9DINO</name>
<reference evidence="1" key="1">
    <citation type="submission" date="2023-10" db="EMBL/GenBank/DDBJ databases">
        <authorList>
            <person name="Chen Y."/>
            <person name="Shah S."/>
            <person name="Dougan E. K."/>
            <person name="Thang M."/>
            <person name="Chan C."/>
        </authorList>
    </citation>
    <scope>NUCLEOTIDE SEQUENCE [LARGE SCALE GENOMIC DNA]</scope>
</reference>
<organism evidence="1 2">
    <name type="scientific">Prorocentrum cordatum</name>
    <dbReference type="NCBI Taxonomy" id="2364126"/>
    <lineage>
        <taxon>Eukaryota</taxon>
        <taxon>Sar</taxon>
        <taxon>Alveolata</taxon>
        <taxon>Dinophyceae</taxon>
        <taxon>Prorocentrales</taxon>
        <taxon>Prorocentraceae</taxon>
        <taxon>Prorocentrum</taxon>
    </lineage>
</organism>
<keyword evidence="2" id="KW-1185">Reference proteome</keyword>
<sequence length="112" mass="12277">MTRTDDIAGEVPLLYAIRETGEVVARFNLTGFDPMNELVWTKGGRVDVEAIQTGWCFTDGDRPRVSRPHGASSLQQVVAVQARPAVPPPHVGHNCARTGCEFVRKSGGWSTW</sequence>
<accession>A0ABN9PRC4</accession>